<reference evidence="2" key="1">
    <citation type="journal article" date="2020" name="Stud. Mycol.">
        <title>101 Dothideomycetes genomes: a test case for predicting lifestyles and emergence of pathogens.</title>
        <authorList>
            <person name="Haridas S."/>
            <person name="Albert R."/>
            <person name="Binder M."/>
            <person name="Bloem J."/>
            <person name="Labutti K."/>
            <person name="Salamov A."/>
            <person name="Andreopoulos B."/>
            <person name="Baker S."/>
            <person name="Barry K."/>
            <person name="Bills G."/>
            <person name="Bluhm B."/>
            <person name="Cannon C."/>
            <person name="Castanera R."/>
            <person name="Culley D."/>
            <person name="Daum C."/>
            <person name="Ezra D."/>
            <person name="Gonzalez J."/>
            <person name="Henrissat B."/>
            <person name="Kuo A."/>
            <person name="Liang C."/>
            <person name="Lipzen A."/>
            <person name="Lutzoni F."/>
            <person name="Magnuson J."/>
            <person name="Mondo S."/>
            <person name="Nolan M."/>
            <person name="Ohm R."/>
            <person name="Pangilinan J."/>
            <person name="Park H.-J."/>
            <person name="Ramirez L."/>
            <person name="Alfaro M."/>
            <person name="Sun H."/>
            <person name="Tritt A."/>
            <person name="Yoshinaga Y."/>
            <person name="Zwiers L.-H."/>
            <person name="Turgeon B."/>
            <person name="Goodwin S."/>
            <person name="Spatafora J."/>
            <person name="Crous P."/>
            <person name="Grigoriev I."/>
        </authorList>
    </citation>
    <scope>NUCLEOTIDE SEQUENCE</scope>
    <source>
        <strain evidence="2">CBS 262.69</strain>
    </source>
</reference>
<evidence type="ECO:0000259" key="1">
    <source>
        <dbReference type="PROSITE" id="PS50030"/>
    </source>
</evidence>
<dbReference type="OrthoDB" id="3012298at2759"/>
<keyword evidence="2" id="KW-0378">Hydrolase</keyword>
<dbReference type="AlphaFoldDB" id="A0A6G1HSS0"/>
<dbReference type="GO" id="GO:0016787">
    <property type="term" value="F:hydrolase activity"/>
    <property type="evidence" value="ECO:0007669"/>
    <property type="project" value="UniProtKB-KW"/>
</dbReference>
<keyword evidence="3" id="KW-1185">Reference proteome</keyword>
<dbReference type="EMBL" id="ML996699">
    <property type="protein sequence ID" value="KAF2398785.1"/>
    <property type="molecule type" value="Genomic_DNA"/>
</dbReference>
<dbReference type="Proteomes" id="UP000799640">
    <property type="component" value="Unassembled WGS sequence"/>
</dbReference>
<evidence type="ECO:0000313" key="3">
    <source>
        <dbReference type="Proteomes" id="UP000799640"/>
    </source>
</evidence>
<dbReference type="Gene3D" id="1.10.8.10">
    <property type="entry name" value="DNA helicase RuvA subunit, C-terminal domain"/>
    <property type="match status" value="1"/>
</dbReference>
<name>A0A6G1HSS0_9PEZI</name>
<dbReference type="InterPro" id="IPR017853">
    <property type="entry name" value="GH"/>
</dbReference>
<dbReference type="InterPro" id="IPR001223">
    <property type="entry name" value="Glyco_hydro18_cat"/>
</dbReference>
<sequence>MPPLPPPATPRLIVYQQTHHTPTGTPVSLLPLLAHNTGITHVYIAAIHLNDGAGNITLNDHAPSDTRYTQLWAEVKTLQAAGVRVLGMLGGAAKGSFTRLAQDFDAYYPPLRALVRTHAFDGLDLDVEERTPLSLMTRLIATLRADFGPSFLITLSPVLPALLPLAAPLTSLYHRMLHPEAHPPPNPLVSAMLRPELLANPRHISGFNYLALGVSGVGKEVAWFNVQHYCGWGDAGSQEGYRAIVAAGWEPERVVLAVLTDQGHGNGWVEEGRLGHCVRGLRGVSGFGGVAGWEYYKAGCGEGCAEPWEWVRRVGGWLRGEEGAGLGRAVVAATTTTRTTTTKTEIVTVVEGDPQPLALVEQDIQWLMEMGVDRERARWALLKAEGNADQAACLLFPEE</sequence>
<dbReference type="InterPro" id="IPR009060">
    <property type="entry name" value="UBA-like_sf"/>
</dbReference>
<dbReference type="Gene3D" id="3.20.20.80">
    <property type="entry name" value="Glycosidases"/>
    <property type="match status" value="1"/>
</dbReference>
<protein>
    <submittedName>
        <fullName evidence="2">Glycoside hydrolase</fullName>
    </submittedName>
</protein>
<dbReference type="SUPFAM" id="SSF51445">
    <property type="entry name" value="(Trans)glycosidases"/>
    <property type="match status" value="1"/>
</dbReference>
<feature type="domain" description="UBA" evidence="1">
    <location>
        <begin position="358"/>
        <end position="398"/>
    </location>
</feature>
<evidence type="ECO:0000313" key="2">
    <source>
        <dbReference type="EMBL" id="KAF2398785.1"/>
    </source>
</evidence>
<accession>A0A6G1HSS0</accession>
<gene>
    <name evidence="2" type="ORF">EJ06DRAFT_583413</name>
</gene>
<proteinExistence type="predicted"/>
<dbReference type="SUPFAM" id="SSF46934">
    <property type="entry name" value="UBA-like"/>
    <property type="match status" value="1"/>
</dbReference>
<organism evidence="2 3">
    <name type="scientific">Trichodelitschia bisporula</name>
    <dbReference type="NCBI Taxonomy" id="703511"/>
    <lineage>
        <taxon>Eukaryota</taxon>
        <taxon>Fungi</taxon>
        <taxon>Dikarya</taxon>
        <taxon>Ascomycota</taxon>
        <taxon>Pezizomycotina</taxon>
        <taxon>Dothideomycetes</taxon>
        <taxon>Dothideomycetes incertae sedis</taxon>
        <taxon>Phaeotrichales</taxon>
        <taxon>Phaeotrichaceae</taxon>
        <taxon>Trichodelitschia</taxon>
    </lineage>
</organism>
<dbReference type="GO" id="GO:0005975">
    <property type="term" value="P:carbohydrate metabolic process"/>
    <property type="evidence" value="ECO:0007669"/>
    <property type="project" value="InterPro"/>
</dbReference>
<dbReference type="PROSITE" id="PS50030">
    <property type="entry name" value="UBA"/>
    <property type="match status" value="1"/>
</dbReference>
<dbReference type="Pfam" id="PF00704">
    <property type="entry name" value="Glyco_hydro_18"/>
    <property type="match status" value="1"/>
</dbReference>
<dbReference type="InterPro" id="IPR015940">
    <property type="entry name" value="UBA"/>
</dbReference>
<dbReference type="SMART" id="SM00165">
    <property type="entry name" value="UBA"/>
    <property type="match status" value="1"/>
</dbReference>